<gene>
    <name evidence="2" type="ORF">AYL99_08567</name>
</gene>
<dbReference type="Proteomes" id="UP000078343">
    <property type="component" value="Unassembled WGS sequence"/>
</dbReference>
<name>A0A178ZDH3_9EURO</name>
<proteinExistence type="predicted"/>
<keyword evidence="3" id="KW-1185">Reference proteome</keyword>
<evidence type="ECO:0008006" key="4">
    <source>
        <dbReference type="Google" id="ProtNLM"/>
    </source>
</evidence>
<dbReference type="AlphaFoldDB" id="A0A178ZDH3"/>
<dbReference type="EMBL" id="LVYI01000007">
    <property type="protein sequence ID" value="OAP57829.1"/>
    <property type="molecule type" value="Genomic_DNA"/>
</dbReference>
<sequence>MMLTTLLTLFVASLTVRAAPAPVLPALSVTCYTVSGFQGERGPLLSTTTSTRRLAPTTVTSTRTSTITLTWTPVITTTSTATSTSTATTTELGISSTFTSTITSTSTLSDSTTITSTVQTTLTDTTTSTATSTLTIAAPAGFTPIIKSSGYTSLNAPQRERREVLDRLFNLVRSPPEGRQFLGGGTRSAQGIKCVTRVQSTVTVYRTVTTTTTDIGSASTTTSTTTTTVATTSTVIPAVVTSTVSTTSTTIVTTTSTSIALTTNTQTTTETDTTTSTTSVYAACATNNILGPQVQNGQYVQGATDNDPNGVIAITTAASAYDCCVQCITSDALEYCQNAIFDADGTCNMLGGNQAFCANGQQANSGQVVLTTTSLQRFDINGPCGYLTS</sequence>
<feature type="chain" id="PRO_5008098474" description="Apple domain-containing protein" evidence="1">
    <location>
        <begin position="19"/>
        <end position="389"/>
    </location>
</feature>
<dbReference type="RefSeq" id="XP_018691196.1">
    <property type="nucleotide sequence ID" value="XM_018840075.1"/>
</dbReference>
<keyword evidence="1" id="KW-0732">Signal</keyword>
<dbReference type="GeneID" id="30012735"/>
<reference evidence="2 3" key="1">
    <citation type="submission" date="2016-04" db="EMBL/GenBank/DDBJ databases">
        <title>Draft genome of Fonsecaea erecta CBS 125763.</title>
        <authorList>
            <person name="Weiss V.A."/>
            <person name="Vicente V.A."/>
            <person name="Raittz R.T."/>
            <person name="Moreno L.F."/>
            <person name="De Souza E.M."/>
            <person name="Pedrosa F.O."/>
            <person name="Steffens M.B."/>
            <person name="Faoro H."/>
            <person name="Tadra-Sfeir M.Z."/>
            <person name="Najafzadeh M.J."/>
            <person name="Felipe M.S."/>
            <person name="Teixeira M."/>
            <person name="Sun J."/>
            <person name="Xi L."/>
            <person name="Gomes R."/>
            <person name="De Azevedo C.M."/>
            <person name="Salgado C.G."/>
            <person name="Da Silva M.B."/>
            <person name="Nascimento M.F."/>
            <person name="Queiroz-Telles F."/>
            <person name="Attili D.S."/>
            <person name="Gorbushina A."/>
        </authorList>
    </citation>
    <scope>NUCLEOTIDE SEQUENCE [LARGE SCALE GENOMIC DNA]</scope>
    <source>
        <strain evidence="2 3">CBS 125763</strain>
    </source>
</reference>
<dbReference type="STRING" id="1367422.A0A178ZDH3"/>
<comment type="caution">
    <text evidence="2">The sequence shown here is derived from an EMBL/GenBank/DDBJ whole genome shotgun (WGS) entry which is preliminary data.</text>
</comment>
<evidence type="ECO:0000256" key="1">
    <source>
        <dbReference type="SAM" id="SignalP"/>
    </source>
</evidence>
<organism evidence="2 3">
    <name type="scientific">Fonsecaea erecta</name>
    <dbReference type="NCBI Taxonomy" id="1367422"/>
    <lineage>
        <taxon>Eukaryota</taxon>
        <taxon>Fungi</taxon>
        <taxon>Dikarya</taxon>
        <taxon>Ascomycota</taxon>
        <taxon>Pezizomycotina</taxon>
        <taxon>Eurotiomycetes</taxon>
        <taxon>Chaetothyriomycetidae</taxon>
        <taxon>Chaetothyriales</taxon>
        <taxon>Herpotrichiellaceae</taxon>
        <taxon>Fonsecaea</taxon>
    </lineage>
</organism>
<evidence type="ECO:0000313" key="3">
    <source>
        <dbReference type="Proteomes" id="UP000078343"/>
    </source>
</evidence>
<accession>A0A178ZDH3</accession>
<protein>
    <recommendedName>
        <fullName evidence="4">Apple domain-containing protein</fullName>
    </recommendedName>
</protein>
<dbReference type="OrthoDB" id="4160611at2759"/>
<feature type="signal peptide" evidence="1">
    <location>
        <begin position="1"/>
        <end position="18"/>
    </location>
</feature>
<evidence type="ECO:0000313" key="2">
    <source>
        <dbReference type="EMBL" id="OAP57829.1"/>
    </source>
</evidence>